<keyword evidence="10" id="KW-1185">Reference proteome</keyword>
<feature type="chain" id="PRO_5012400360" evidence="6">
    <location>
        <begin position="24"/>
        <end position="456"/>
    </location>
</feature>
<evidence type="ECO:0000256" key="6">
    <source>
        <dbReference type="SAM" id="SignalP"/>
    </source>
</evidence>
<keyword evidence="5" id="KW-0482">Metalloprotease</keyword>
<dbReference type="InterPro" id="IPR011765">
    <property type="entry name" value="Pept_M16_N"/>
</dbReference>
<evidence type="ECO:0000256" key="3">
    <source>
        <dbReference type="ARBA" id="ARBA00022801"/>
    </source>
</evidence>
<evidence type="ECO:0000256" key="1">
    <source>
        <dbReference type="ARBA" id="ARBA00007261"/>
    </source>
</evidence>
<protein>
    <submittedName>
        <fullName evidence="9">Peptidase M16</fullName>
    </submittedName>
</protein>
<feature type="signal peptide" evidence="6">
    <location>
        <begin position="1"/>
        <end position="23"/>
    </location>
</feature>
<evidence type="ECO:0000259" key="7">
    <source>
        <dbReference type="Pfam" id="PF00675"/>
    </source>
</evidence>
<organism evidence="9 10">
    <name type="scientific">Noviherbaspirillum denitrificans</name>
    <dbReference type="NCBI Taxonomy" id="1968433"/>
    <lineage>
        <taxon>Bacteria</taxon>
        <taxon>Pseudomonadati</taxon>
        <taxon>Pseudomonadota</taxon>
        <taxon>Betaproteobacteria</taxon>
        <taxon>Burkholderiales</taxon>
        <taxon>Oxalobacteraceae</taxon>
        <taxon>Noviherbaspirillum</taxon>
    </lineage>
</organism>
<dbReference type="GO" id="GO:0046872">
    <property type="term" value="F:metal ion binding"/>
    <property type="evidence" value="ECO:0007669"/>
    <property type="project" value="InterPro"/>
</dbReference>
<dbReference type="GO" id="GO:0008237">
    <property type="term" value="F:metallopeptidase activity"/>
    <property type="evidence" value="ECO:0007669"/>
    <property type="project" value="UniProtKB-KW"/>
</dbReference>
<keyword evidence="4" id="KW-0862">Zinc</keyword>
<dbReference type="GO" id="GO:0006508">
    <property type="term" value="P:proteolysis"/>
    <property type="evidence" value="ECO:0007669"/>
    <property type="project" value="UniProtKB-KW"/>
</dbReference>
<evidence type="ECO:0000259" key="8">
    <source>
        <dbReference type="Pfam" id="PF05193"/>
    </source>
</evidence>
<dbReference type="InterPro" id="IPR011249">
    <property type="entry name" value="Metalloenz_LuxS/M16"/>
</dbReference>
<dbReference type="InterPro" id="IPR050626">
    <property type="entry name" value="Peptidase_M16"/>
</dbReference>
<sequence>MKFRIALLLSAWTLAFLPAVSQAEVAQEFMLKNGMKIIVKEDHRAPTVAHMVWYKAGSMDEHNGATGVAHALEHMMFKGTKMLKPGEFSQRVAALGGRENAFTSKDYTGYFQQIEKSKLEKVMALEADRMANLVFDKDEFSREIRVVMEERRWRTEDQPIPLLYEALNATAFTAHPYHHPIAGWMSDLLSMTVQDAKAWYDRWYAPNNAVMVVTGDVDAKQVLALAEKHFGKIPRKAVPVTKPQDEPPQRGIRRVTVKAPAENPYVVLAFKVPALRDVEKDNESHALDVLAAILDGYDNARLNAKLVRTDRVANSAGAGYSNIGRGPVLFLLDGTPAVGTTTEQLEKMLRAEVERIANEGISEQELKRVKTQLIAGQIYKRDSIFGQAMEIGTMEMSGISHTKIDRIIDKLKEVTAEQVQAVAKKYFGDDELTVATLVPLPITEKKAPAPPKGLRH</sequence>
<evidence type="ECO:0000313" key="9">
    <source>
        <dbReference type="EMBL" id="OWW21492.1"/>
    </source>
</evidence>
<evidence type="ECO:0000313" key="10">
    <source>
        <dbReference type="Proteomes" id="UP000197535"/>
    </source>
</evidence>
<evidence type="ECO:0000256" key="2">
    <source>
        <dbReference type="ARBA" id="ARBA00022670"/>
    </source>
</evidence>
<dbReference type="Gene3D" id="3.30.830.10">
    <property type="entry name" value="Metalloenzyme, LuxS/M16 peptidase-like"/>
    <property type="match status" value="2"/>
</dbReference>
<gene>
    <name evidence="9" type="ORF">AYR66_20380</name>
</gene>
<keyword evidence="3" id="KW-0378">Hydrolase</keyword>
<evidence type="ECO:0000256" key="4">
    <source>
        <dbReference type="ARBA" id="ARBA00022833"/>
    </source>
</evidence>
<keyword evidence="6" id="KW-0732">Signal</keyword>
<dbReference type="OrthoDB" id="9811314at2"/>
<dbReference type="PANTHER" id="PTHR43690">
    <property type="entry name" value="NARDILYSIN"/>
    <property type="match status" value="1"/>
</dbReference>
<dbReference type="EMBL" id="LSTO01000001">
    <property type="protein sequence ID" value="OWW21492.1"/>
    <property type="molecule type" value="Genomic_DNA"/>
</dbReference>
<name>A0A254TJJ9_9BURK</name>
<dbReference type="RefSeq" id="WP_088708345.1">
    <property type="nucleotide sequence ID" value="NZ_LSTO01000001.1"/>
</dbReference>
<dbReference type="Pfam" id="PF00675">
    <property type="entry name" value="Peptidase_M16"/>
    <property type="match status" value="1"/>
</dbReference>
<dbReference type="InterPro" id="IPR007863">
    <property type="entry name" value="Peptidase_M16_C"/>
</dbReference>
<feature type="domain" description="Peptidase M16 N-terminal" evidence="7">
    <location>
        <begin position="37"/>
        <end position="182"/>
    </location>
</feature>
<evidence type="ECO:0000256" key="5">
    <source>
        <dbReference type="ARBA" id="ARBA00023049"/>
    </source>
</evidence>
<keyword evidence="2" id="KW-0645">Protease</keyword>
<feature type="domain" description="Peptidase M16 C-terminal" evidence="8">
    <location>
        <begin position="190"/>
        <end position="373"/>
    </location>
</feature>
<comment type="similarity">
    <text evidence="1">Belongs to the peptidase M16 family.</text>
</comment>
<dbReference type="SUPFAM" id="SSF63411">
    <property type="entry name" value="LuxS/MPP-like metallohydrolase"/>
    <property type="match status" value="2"/>
</dbReference>
<dbReference type="Proteomes" id="UP000197535">
    <property type="component" value="Unassembled WGS sequence"/>
</dbReference>
<reference evidence="9 10" key="1">
    <citation type="submission" date="2016-02" db="EMBL/GenBank/DDBJ databases">
        <authorList>
            <person name="Wen L."/>
            <person name="He K."/>
            <person name="Yang H."/>
        </authorList>
    </citation>
    <scope>NUCLEOTIDE SEQUENCE [LARGE SCALE GENOMIC DNA]</scope>
    <source>
        <strain evidence="9 10">TSA40</strain>
    </source>
</reference>
<dbReference type="PANTHER" id="PTHR43690:SF17">
    <property type="entry name" value="PROTEIN YHJJ"/>
    <property type="match status" value="1"/>
</dbReference>
<dbReference type="Pfam" id="PF05193">
    <property type="entry name" value="Peptidase_M16_C"/>
    <property type="match status" value="1"/>
</dbReference>
<proteinExistence type="inferred from homology"/>
<accession>A0A254TJJ9</accession>
<comment type="caution">
    <text evidence="9">The sequence shown here is derived from an EMBL/GenBank/DDBJ whole genome shotgun (WGS) entry which is preliminary data.</text>
</comment>
<dbReference type="AlphaFoldDB" id="A0A254TJJ9"/>